<dbReference type="Proteomes" id="UP000800092">
    <property type="component" value="Unassembled WGS sequence"/>
</dbReference>
<keyword evidence="1" id="KW-0472">Membrane</keyword>
<evidence type="ECO:0000313" key="2">
    <source>
        <dbReference type="EMBL" id="KAF2228394.1"/>
    </source>
</evidence>
<feature type="non-terminal residue" evidence="2">
    <location>
        <position position="1"/>
    </location>
</feature>
<dbReference type="AlphaFoldDB" id="A0A6A6GRK2"/>
<evidence type="ECO:0000256" key="1">
    <source>
        <dbReference type="SAM" id="Phobius"/>
    </source>
</evidence>
<dbReference type="EMBL" id="ML992008">
    <property type="protein sequence ID" value="KAF2228394.1"/>
    <property type="molecule type" value="Genomic_DNA"/>
</dbReference>
<protein>
    <recommendedName>
        <fullName evidence="4">Reverse transcriptase Ty1/copia-type domain-containing protein</fullName>
    </recommendedName>
</protein>
<evidence type="ECO:0008006" key="4">
    <source>
        <dbReference type="Google" id="ProtNLM"/>
    </source>
</evidence>
<keyword evidence="1" id="KW-1133">Transmembrane helix</keyword>
<feature type="transmembrane region" description="Helical" evidence="1">
    <location>
        <begin position="35"/>
        <end position="54"/>
    </location>
</feature>
<sequence>VFNLKININSKVVRFKAKWVAHRDKQRLGINYNKTYTAVIYLTIIKTILIIMAMEDLKCD</sequence>
<keyword evidence="3" id="KW-1185">Reference proteome</keyword>
<evidence type="ECO:0000313" key="3">
    <source>
        <dbReference type="Proteomes" id="UP000800092"/>
    </source>
</evidence>
<accession>A0A6A6GRK2</accession>
<reference evidence="2" key="1">
    <citation type="journal article" date="2020" name="Stud. Mycol.">
        <title>101 Dothideomycetes genomes: a test case for predicting lifestyles and emergence of pathogens.</title>
        <authorList>
            <person name="Haridas S."/>
            <person name="Albert R."/>
            <person name="Binder M."/>
            <person name="Bloem J."/>
            <person name="Labutti K."/>
            <person name="Salamov A."/>
            <person name="Andreopoulos B."/>
            <person name="Baker S."/>
            <person name="Barry K."/>
            <person name="Bills G."/>
            <person name="Bluhm B."/>
            <person name="Cannon C."/>
            <person name="Castanera R."/>
            <person name="Culley D."/>
            <person name="Daum C."/>
            <person name="Ezra D."/>
            <person name="Gonzalez J."/>
            <person name="Henrissat B."/>
            <person name="Kuo A."/>
            <person name="Liang C."/>
            <person name="Lipzen A."/>
            <person name="Lutzoni F."/>
            <person name="Magnuson J."/>
            <person name="Mondo S."/>
            <person name="Nolan M."/>
            <person name="Ohm R."/>
            <person name="Pangilinan J."/>
            <person name="Park H.-J."/>
            <person name="Ramirez L."/>
            <person name="Alfaro M."/>
            <person name="Sun H."/>
            <person name="Tritt A."/>
            <person name="Yoshinaga Y."/>
            <person name="Zwiers L.-H."/>
            <person name="Turgeon B."/>
            <person name="Goodwin S."/>
            <person name="Spatafora J."/>
            <person name="Crous P."/>
            <person name="Grigoriev I."/>
        </authorList>
    </citation>
    <scope>NUCLEOTIDE SEQUENCE</scope>
    <source>
        <strain evidence="2">Tuck. ex Michener</strain>
    </source>
</reference>
<keyword evidence="1" id="KW-0812">Transmembrane</keyword>
<organism evidence="2 3">
    <name type="scientific">Viridothelium virens</name>
    <name type="common">Speckled blister lichen</name>
    <name type="synonym">Trypethelium virens</name>
    <dbReference type="NCBI Taxonomy" id="1048519"/>
    <lineage>
        <taxon>Eukaryota</taxon>
        <taxon>Fungi</taxon>
        <taxon>Dikarya</taxon>
        <taxon>Ascomycota</taxon>
        <taxon>Pezizomycotina</taxon>
        <taxon>Dothideomycetes</taxon>
        <taxon>Dothideomycetes incertae sedis</taxon>
        <taxon>Trypetheliales</taxon>
        <taxon>Trypetheliaceae</taxon>
        <taxon>Viridothelium</taxon>
    </lineage>
</organism>
<gene>
    <name evidence="2" type="ORF">EV356DRAFT_458005</name>
</gene>
<name>A0A6A6GRK2_VIRVR</name>
<proteinExistence type="predicted"/>